<sequence>MSSLPKDDIVWLWNTTKLSAGQIAMKYKTTKGTVLGIIHRDPRSKPRKPPSQLQQAKRRIAALEKEVKRLQELEASLARKPARMEWKAAA</sequence>
<evidence type="ECO:0000313" key="2">
    <source>
        <dbReference type="EMBL" id="MBA1157780.1"/>
    </source>
</evidence>
<keyword evidence="3" id="KW-1185">Reference proteome</keyword>
<proteinExistence type="predicted"/>
<evidence type="ECO:0000313" key="3">
    <source>
        <dbReference type="Proteomes" id="UP000572984"/>
    </source>
</evidence>
<evidence type="ECO:0000256" key="1">
    <source>
        <dbReference type="SAM" id="Coils"/>
    </source>
</evidence>
<reference evidence="2 3" key="1">
    <citation type="submission" date="2020-07" db="EMBL/GenBank/DDBJ databases">
        <title>Draft genome and description of Microvirga mediterraneensis Marseille-Q2068 sp. nov.</title>
        <authorList>
            <person name="Boxberger M."/>
        </authorList>
    </citation>
    <scope>NUCLEOTIDE SEQUENCE [LARGE SCALE GENOMIC DNA]</scope>
    <source>
        <strain evidence="2 3">Marseille-Q2068</strain>
    </source>
</reference>
<comment type="caution">
    <text evidence="2">The sequence shown here is derived from an EMBL/GenBank/DDBJ whole genome shotgun (WGS) entry which is preliminary data.</text>
</comment>
<dbReference type="Proteomes" id="UP000572984">
    <property type="component" value="Unassembled WGS sequence"/>
</dbReference>
<dbReference type="AlphaFoldDB" id="A0A838BQZ2"/>
<organism evidence="2 3">
    <name type="scientific">Microvirga mediterraneensis</name>
    <dbReference type="NCBI Taxonomy" id="2754695"/>
    <lineage>
        <taxon>Bacteria</taxon>
        <taxon>Pseudomonadati</taxon>
        <taxon>Pseudomonadota</taxon>
        <taxon>Alphaproteobacteria</taxon>
        <taxon>Hyphomicrobiales</taxon>
        <taxon>Methylobacteriaceae</taxon>
        <taxon>Microvirga</taxon>
    </lineage>
</organism>
<keyword evidence="1" id="KW-0175">Coiled coil</keyword>
<gene>
    <name evidence="2" type="ORF">H0S73_16840</name>
</gene>
<protein>
    <submittedName>
        <fullName evidence="2">Uncharacterized protein</fullName>
    </submittedName>
</protein>
<feature type="coiled-coil region" evidence="1">
    <location>
        <begin position="53"/>
        <end position="80"/>
    </location>
</feature>
<dbReference type="RefSeq" id="WP_181053230.1">
    <property type="nucleotide sequence ID" value="NZ_JACDXJ010000001.1"/>
</dbReference>
<accession>A0A838BQZ2</accession>
<name>A0A838BQZ2_9HYPH</name>
<dbReference type="EMBL" id="JACDXJ010000001">
    <property type="protein sequence ID" value="MBA1157780.1"/>
    <property type="molecule type" value="Genomic_DNA"/>
</dbReference>